<accession>A0A9N9U9F5</accession>
<gene>
    <name evidence="1" type="ORF">CBYS24578_00007374</name>
</gene>
<dbReference type="OrthoDB" id="10375163at2759"/>
<evidence type="ECO:0000313" key="1">
    <source>
        <dbReference type="EMBL" id="CAG9980410.1"/>
    </source>
</evidence>
<dbReference type="EMBL" id="CABFNO020001317">
    <property type="protein sequence ID" value="CAG9980410.1"/>
    <property type="molecule type" value="Genomic_DNA"/>
</dbReference>
<dbReference type="AlphaFoldDB" id="A0A9N9U9F5"/>
<name>A0A9N9U9F5_9HYPO</name>
<protein>
    <submittedName>
        <fullName evidence="1">Uncharacterized protein</fullName>
    </submittedName>
</protein>
<dbReference type="Proteomes" id="UP000754883">
    <property type="component" value="Unassembled WGS sequence"/>
</dbReference>
<reference evidence="1 2" key="2">
    <citation type="submission" date="2021-10" db="EMBL/GenBank/DDBJ databases">
        <authorList>
            <person name="Piombo E."/>
        </authorList>
    </citation>
    <scope>NUCLEOTIDE SEQUENCE [LARGE SCALE GENOMIC DNA]</scope>
</reference>
<sequence>MKYITIEGRNPGFCWVTVIRQFDGTTMVFVIGDVELEAHSFYETDIAKMKFITIEGRNFCWTAAISE</sequence>
<comment type="caution">
    <text evidence="1">The sequence shown here is derived from an EMBL/GenBank/DDBJ whole genome shotgun (WGS) entry which is preliminary data.</text>
</comment>
<proteinExistence type="predicted"/>
<evidence type="ECO:0000313" key="2">
    <source>
        <dbReference type="Proteomes" id="UP000754883"/>
    </source>
</evidence>
<keyword evidence="2" id="KW-1185">Reference proteome</keyword>
<reference evidence="2" key="1">
    <citation type="submission" date="2019-06" db="EMBL/GenBank/DDBJ databases">
        <authorList>
            <person name="Broberg M."/>
        </authorList>
    </citation>
    <scope>NUCLEOTIDE SEQUENCE [LARGE SCALE GENOMIC DNA]</scope>
</reference>
<organism evidence="1 2">
    <name type="scientific">Clonostachys byssicola</name>
    <dbReference type="NCBI Taxonomy" id="160290"/>
    <lineage>
        <taxon>Eukaryota</taxon>
        <taxon>Fungi</taxon>
        <taxon>Dikarya</taxon>
        <taxon>Ascomycota</taxon>
        <taxon>Pezizomycotina</taxon>
        <taxon>Sordariomycetes</taxon>
        <taxon>Hypocreomycetidae</taxon>
        <taxon>Hypocreales</taxon>
        <taxon>Bionectriaceae</taxon>
        <taxon>Clonostachys</taxon>
    </lineage>
</organism>